<reference evidence="3 4" key="1">
    <citation type="submission" date="2022-10" db="EMBL/GenBank/DDBJ databases">
        <title>The complete genomes of actinobacterial strains from the NBC collection.</title>
        <authorList>
            <person name="Joergensen T.S."/>
            <person name="Alvarez Arevalo M."/>
            <person name="Sterndorff E.B."/>
            <person name="Faurdal D."/>
            <person name="Vuksanovic O."/>
            <person name="Mourched A.-S."/>
            <person name="Charusanti P."/>
            <person name="Shaw S."/>
            <person name="Blin K."/>
            <person name="Weber T."/>
        </authorList>
    </citation>
    <scope>NUCLEOTIDE SEQUENCE [LARGE SCALE GENOMIC DNA]</scope>
    <source>
        <strain evidence="3 4">NBC_00123</strain>
    </source>
</reference>
<dbReference type="InterPro" id="IPR027805">
    <property type="entry name" value="Transposase_HTH_dom"/>
</dbReference>
<proteinExistence type="predicted"/>
<organism evidence="3 4">
    <name type="scientific">Streptomyces zaomyceticus</name>
    <dbReference type="NCBI Taxonomy" id="68286"/>
    <lineage>
        <taxon>Bacteria</taxon>
        <taxon>Bacillati</taxon>
        <taxon>Actinomycetota</taxon>
        <taxon>Actinomycetes</taxon>
        <taxon>Kitasatosporales</taxon>
        <taxon>Streptomycetaceae</taxon>
        <taxon>Streptomyces</taxon>
    </lineage>
</organism>
<evidence type="ECO:0000259" key="1">
    <source>
        <dbReference type="Pfam" id="PF13613"/>
    </source>
</evidence>
<feature type="domain" description="Transposase Helix-turn-helix" evidence="1">
    <location>
        <begin position="50"/>
        <end position="97"/>
    </location>
</feature>
<dbReference type="Pfam" id="PF13613">
    <property type="entry name" value="HTH_Tnp_4"/>
    <property type="match status" value="1"/>
</dbReference>
<keyword evidence="4" id="KW-1185">Reference proteome</keyword>
<evidence type="ECO:0000313" key="2">
    <source>
        <dbReference type="EMBL" id="WTR67798.1"/>
    </source>
</evidence>
<dbReference type="EMBL" id="CP108188">
    <property type="protein sequence ID" value="WTR75220.1"/>
    <property type="molecule type" value="Genomic_DNA"/>
</dbReference>
<dbReference type="EMBL" id="CP108188">
    <property type="protein sequence ID" value="WTR67798.1"/>
    <property type="molecule type" value="Genomic_DNA"/>
</dbReference>
<gene>
    <name evidence="2" type="ORF">OG814_00150</name>
    <name evidence="3" type="ORF">OG814_41180</name>
</gene>
<dbReference type="RefSeq" id="WP_398169716.1">
    <property type="nucleotide sequence ID" value="NZ_CP108188.1"/>
</dbReference>
<dbReference type="Proteomes" id="UP001622594">
    <property type="component" value="Chromosome"/>
</dbReference>
<evidence type="ECO:0000313" key="4">
    <source>
        <dbReference type="Proteomes" id="UP001622594"/>
    </source>
</evidence>
<sequence>MWTRDAPGAGTSRSCFARTTPATLDVSHELVEHVAWLLYEHRQARNTRWRKLDCFQQALLTLVHLRKNETFSQLGAGFGISQATAWRYVDEALDVLAGWAPGLHEALTGLGEGDHAADPRTRGPCLPGRRRHFSHPALRKVRHTILRLIGDHYRRPQGTRRSWQGCDLDLTGVTIDGPIDFTGATFSNGTVTFNDAVFSDGAVAFGSAIFSGGEVFFNGATFSGGMVSFFGAVFSGGTVSFHNATFSGGTVSFSRAAFTGRTVSFSDATGIRPRGLLAAVGTPVPATVDLPEIWLS</sequence>
<dbReference type="Gene3D" id="2.160.20.80">
    <property type="entry name" value="E3 ubiquitin-protein ligase SopA"/>
    <property type="match status" value="1"/>
</dbReference>
<accession>A0ABZ1LQZ1</accession>
<protein>
    <submittedName>
        <fullName evidence="3">Transposase family protein</fullName>
    </submittedName>
</protein>
<name>A0ABZ1LQZ1_9ACTN</name>
<evidence type="ECO:0000313" key="3">
    <source>
        <dbReference type="EMBL" id="WTR75220.1"/>
    </source>
</evidence>